<dbReference type="KEGG" id="sus:Acid_5795"/>
<organism evidence="10">
    <name type="scientific">Solibacter usitatus (strain Ellin6076)</name>
    <dbReference type="NCBI Taxonomy" id="234267"/>
    <lineage>
        <taxon>Bacteria</taxon>
        <taxon>Pseudomonadati</taxon>
        <taxon>Acidobacteriota</taxon>
        <taxon>Terriglobia</taxon>
        <taxon>Bryobacterales</taxon>
        <taxon>Solibacteraceae</taxon>
        <taxon>Candidatus Solibacter</taxon>
    </lineage>
</organism>
<protein>
    <recommendedName>
        <fullName evidence="8">Arginine deiminase</fullName>
        <shortName evidence="8">ADI</shortName>
        <ecNumber evidence="8">3.5.3.6</ecNumber>
    </recommendedName>
    <alternativeName>
        <fullName evidence="8">Arginine dihydrolase</fullName>
        <shortName evidence="8">AD</shortName>
    </alternativeName>
</protein>
<dbReference type="eggNOG" id="COG2235">
    <property type="taxonomic scope" value="Bacteria"/>
</dbReference>
<dbReference type="PIRSF" id="PIRSF006356">
    <property type="entry name" value="Arg_deiminase"/>
    <property type="match status" value="1"/>
</dbReference>
<dbReference type="Gene3D" id="3.75.10.10">
    <property type="entry name" value="L-arginine/glycine Amidinotransferase, Chain A"/>
    <property type="match status" value="1"/>
</dbReference>
<dbReference type="STRING" id="234267.Acid_5795"/>
<proteinExistence type="inferred from homology"/>
<evidence type="ECO:0000256" key="2">
    <source>
        <dbReference type="ARBA" id="ARBA00005213"/>
    </source>
</evidence>
<keyword evidence="4 8" id="KW-0963">Cytoplasm</keyword>
<dbReference type="PANTHER" id="PTHR47271:SF3">
    <property type="entry name" value="ARGININE DEIMINASE"/>
    <property type="match status" value="1"/>
</dbReference>
<evidence type="ECO:0000256" key="8">
    <source>
        <dbReference type="HAMAP-Rule" id="MF_00242"/>
    </source>
</evidence>
<comment type="subcellular location">
    <subcellularLocation>
        <location evidence="1 8">Cytoplasm</location>
    </subcellularLocation>
</comment>
<accession>Q01UC8</accession>
<dbReference type="PANTHER" id="PTHR47271">
    <property type="entry name" value="ARGININE DEIMINASE"/>
    <property type="match status" value="1"/>
</dbReference>
<dbReference type="NCBIfam" id="TIGR01078">
    <property type="entry name" value="arcA"/>
    <property type="match status" value="1"/>
</dbReference>
<dbReference type="HOGENOM" id="CLU_052662_0_0_0"/>
<dbReference type="InParanoid" id="Q01UC8"/>
<dbReference type="Gene3D" id="1.10.3930.10">
    <property type="entry name" value="Arginine deiminase"/>
    <property type="match status" value="1"/>
</dbReference>
<dbReference type="Pfam" id="PF02274">
    <property type="entry name" value="ADI"/>
    <property type="match status" value="1"/>
</dbReference>
<sequence length="431" mass="48095">MSNVMTEHPVEKKSKAEHAVRYGVYSEVGKLRKVLVCPPGLAHTRLTPSNCDELLFDDVLWVNNGKRDHFDFVTKMRERDVEVVELPTLLAETMEIPAARKWILDHQIVANEVGLGLVSEVRGFLDSLDAKTLAEYLLGGLSPVDVPDKYTNEFLKMAREASGITEYLLPPLPNTLYTRDTTCWIYGGVTLNPLYWPVRREETLLMAAIYKYHPSFAHAEFEVWWGNPEENYRSATLEGGDVLPIGNGNVLIGMSERTSRQAITQLAAALFAKNAATRVIIAGMPKLRSAMHLDTVFTFCDRDVVTLFPDIVDRIVTFSLRPGKKAGALELTRENKPFVDVVAESLRLKKLRVVETGGNTYAKERQQWDSGNNVVAISPGVVVAYDRNTYTNTLLRKEGIEVVTIVGAELGRGRGGGHCMTCPIIRDPVDY</sequence>
<dbReference type="EMBL" id="CP000473">
    <property type="protein sequence ID" value="ABJ86742.1"/>
    <property type="molecule type" value="Genomic_DNA"/>
</dbReference>
<dbReference type="InterPro" id="IPR003876">
    <property type="entry name" value="Arg_deiminase"/>
</dbReference>
<dbReference type="EC" id="3.5.3.6" evidence="8"/>
<gene>
    <name evidence="8" type="primary">arcA</name>
    <name evidence="10" type="ordered locus">Acid_5795</name>
</gene>
<dbReference type="SUPFAM" id="SSF55909">
    <property type="entry name" value="Pentein"/>
    <property type="match status" value="1"/>
</dbReference>
<comment type="catalytic activity">
    <reaction evidence="7 8">
        <text>L-arginine + H2O = L-citrulline + NH4(+)</text>
        <dbReference type="Rhea" id="RHEA:19597"/>
        <dbReference type="ChEBI" id="CHEBI:15377"/>
        <dbReference type="ChEBI" id="CHEBI:28938"/>
        <dbReference type="ChEBI" id="CHEBI:32682"/>
        <dbReference type="ChEBI" id="CHEBI:57743"/>
        <dbReference type="EC" id="3.5.3.6"/>
    </reaction>
</comment>
<dbReference type="GO" id="GO:0016990">
    <property type="term" value="F:arginine deiminase activity"/>
    <property type="evidence" value="ECO:0007669"/>
    <property type="project" value="UniProtKB-UniRule"/>
</dbReference>
<evidence type="ECO:0000256" key="9">
    <source>
        <dbReference type="PIRSR" id="PIRSR006356-1"/>
    </source>
</evidence>
<dbReference type="HAMAP" id="MF_00242">
    <property type="entry name" value="Arg_deiminase"/>
    <property type="match status" value="1"/>
</dbReference>
<name>Q01UC8_SOLUE</name>
<evidence type="ECO:0000256" key="6">
    <source>
        <dbReference type="ARBA" id="ARBA00022801"/>
    </source>
</evidence>
<evidence type="ECO:0000256" key="4">
    <source>
        <dbReference type="ARBA" id="ARBA00022490"/>
    </source>
</evidence>
<dbReference type="UniPathway" id="UPA00254">
    <property type="reaction ID" value="UER00364"/>
</dbReference>
<feature type="active site" description="Amidino-cysteine intermediate" evidence="8 9">
    <location>
        <position position="419"/>
    </location>
</feature>
<dbReference type="GO" id="GO:0005737">
    <property type="term" value="C:cytoplasm"/>
    <property type="evidence" value="ECO:0007669"/>
    <property type="project" value="UniProtKB-SubCell"/>
</dbReference>
<dbReference type="GO" id="GO:0019546">
    <property type="term" value="P:L-arginine deiminase pathway"/>
    <property type="evidence" value="ECO:0007669"/>
    <property type="project" value="UniProtKB-UniRule"/>
</dbReference>
<dbReference type="NCBIfam" id="NF002381">
    <property type="entry name" value="PRK01388.1"/>
    <property type="match status" value="1"/>
</dbReference>
<evidence type="ECO:0000256" key="1">
    <source>
        <dbReference type="ARBA" id="ARBA00004496"/>
    </source>
</evidence>
<reference evidence="10" key="1">
    <citation type="submission" date="2006-10" db="EMBL/GenBank/DDBJ databases">
        <title>Complete sequence of Solibacter usitatus Ellin6076.</title>
        <authorList>
            <consortium name="US DOE Joint Genome Institute"/>
            <person name="Copeland A."/>
            <person name="Lucas S."/>
            <person name="Lapidus A."/>
            <person name="Barry K."/>
            <person name="Detter J.C."/>
            <person name="Glavina del Rio T."/>
            <person name="Hammon N."/>
            <person name="Israni S."/>
            <person name="Dalin E."/>
            <person name="Tice H."/>
            <person name="Pitluck S."/>
            <person name="Thompson L.S."/>
            <person name="Brettin T."/>
            <person name="Bruce D."/>
            <person name="Han C."/>
            <person name="Tapia R."/>
            <person name="Gilna P."/>
            <person name="Schmutz J."/>
            <person name="Larimer F."/>
            <person name="Land M."/>
            <person name="Hauser L."/>
            <person name="Kyrpides N."/>
            <person name="Mikhailova N."/>
            <person name="Janssen P.H."/>
            <person name="Kuske C.R."/>
            <person name="Richardson P."/>
        </authorList>
    </citation>
    <scope>NUCLEOTIDE SEQUENCE</scope>
    <source>
        <strain evidence="10">Ellin6076</strain>
    </source>
</reference>
<dbReference type="AlphaFoldDB" id="Q01UC8"/>
<comment type="pathway">
    <text evidence="2 8">Amino-acid degradation; L-arginine degradation via ADI pathway; carbamoyl phosphate from L-arginine: step 1/2.</text>
</comment>
<evidence type="ECO:0000313" key="10">
    <source>
        <dbReference type="EMBL" id="ABJ86742.1"/>
    </source>
</evidence>
<dbReference type="PRINTS" id="PR01466">
    <property type="entry name" value="ARGDEIMINASE"/>
</dbReference>
<comment type="similarity">
    <text evidence="3 8">Belongs to the arginine deiminase family.</text>
</comment>
<evidence type="ECO:0000256" key="3">
    <source>
        <dbReference type="ARBA" id="ARBA00010206"/>
    </source>
</evidence>
<keyword evidence="6 8" id="KW-0378">Hydrolase</keyword>
<evidence type="ECO:0000256" key="5">
    <source>
        <dbReference type="ARBA" id="ARBA00022503"/>
    </source>
</evidence>
<keyword evidence="5 8" id="KW-0056">Arginine metabolism</keyword>
<evidence type="ECO:0000256" key="7">
    <source>
        <dbReference type="ARBA" id="ARBA00049429"/>
    </source>
</evidence>